<dbReference type="OrthoDB" id="506156at2"/>
<dbReference type="Proteomes" id="UP000018895">
    <property type="component" value="Unassembled WGS sequence"/>
</dbReference>
<dbReference type="InterPro" id="IPR018062">
    <property type="entry name" value="HTH_AraC-typ_CS"/>
</dbReference>
<keyword evidence="3" id="KW-0804">Transcription</keyword>
<organism evidence="5 6">
    <name type="scientific">Halalkalibacter hemicellulosilyticusJCM 9152</name>
    <dbReference type="NCBI Taxonomy" id="1236971"/>
    <lineage>
        <taxon>Bacteria</taxon>
        <taxon>Bacillati</taxon>
        <taxon>Bacillota</taxon>
        <taxon>Bacilli</taxon>
        <taxon>Bacillales</taxon>
        <taxon>Bacillaceae</taxon>
        <taxon>Halalkalibacter</taxon>
    </lineage>
</organism>
<evidence type="ECO:0000256" key="3">
    <source>
        <dbReference type="ARBA" id="ARBA00023163"/>
    </source>
</evidence>
<dbReference type="InterPro" id="IPR009057">
    <property type="entry name" value="Homeodomain-like_sf"/>
</dbReference>
<dbReference type="PANTHER" id="PTHR43280:SF28">
    <property type="entry name" value="HTH-TYPE TRANSCRIPTIONAL ACTIVATOR RHAS"/>
    <property type="match status" value="1"/>
</dbReference>
<dbReference type="InterPro" id="IPR003313">
    <property type="entry name" value="AraC-bd"/>
</dbReference>
<dbReference type="PROSITE" id="PS00041">
    <property type="entry name" value="HTH_ARAC_FAMILY_1"/>
    <property type="match status" value="1"/>
</dbReference>
<dbReference type="PROSITE" id="PS01124">
    <property type="entry name" value="HTH_ARAC_FAMILY_2"/>
    <property type="match status" value="1"/>
</dbReference>
<sequence>MKDERKYYIDGSHFSIQYMYQTGYSKMARPHSHSTYELFYIFHGSKYFFINDTVYLGQKGDLIFIQPNDIHRTSSSDELECERMLMNVSNEFIGLELSRFQASFAQFTRSLFRFRVDEQPLIEEVIEKMYRESRERRIGYEACVRSALTELFVQMKRVDVEESNRHAHSDHPLQQKVTEVASYIRKHYEHTLTLDEVAKAVYISPAYLSRSFKRLTGFTFKDYVQAVRIREAKRLLRETSMPIGRVAELVGFSYTANFNVTFKKITGVTPLAYRKQKRE</sequence>
<dbReference type="Pfam" id="PF12833">
    <property type="entry name" value="HTH_18"/>
    <property type="match status" value="1"/>
</dbReference>
<dbReference type="InterPro" id="IPR018060">
    <property type="entry name" value="HTH_AraC"/>
</dbReference>
<feature type="domain" description="HTH araC/xylS-type" evidence="4">
    <location>
        <begin position="178"/>
        <end position="276"/>
    </location>
</feature>
<dbReference type="InterPro" id="IPR037923">
    <property type="entry name" value="HTH-like"/>
</dbReference>
<accession>W4QLY9</accession>
<comment type="caution">
    <text evidence="5">The sequence shown here is derived from an EMBL/GenBank/DDBJ whole genome shotgun (WGS) entry which is preliminary data.</text>
</comment>
<evidence type="ECO:0000256" key="1">
    <source>
        <dbReference type="ARBA" id="ARBA00023015"/>
    </source>
</evidence>
<dbReference type="InterPro" id="IPR014710">
    <property type="entry name" value="RmlC-like_jellyroll"/>
</dbReference>
<gene>
    <name evidence="5" type="ORF">JCM9152_4497</name>
</gene>
<dbReference type="EMBL" id="BAUU01000060">
    <property type="protein sequence ID" value="GAE32902.1"/>
    <property type="molecule type" value="Genomic_DNA"/>
</dbReference>
<dbReference type="GO" id="GO:0003700">
    <property type="term" value="F:DNA-binding transcription factor activity"/>
    <property type="evidence" value="ECO:0007669"/>
    <property type="project" value="InterPro"/>
</dbReference>
<evidence type="ECO:0000313" key="5">
    <source>
        <dbReference type="EMBL" id="GAE32902.1"/>
    </source>
</evidence>
<dbReference type="SUPFAM" id="SSF46689">
    <property type="entry name" value="Homeodomain-like"/>
    <property type="match status" value="2"/>
</dbReference>
<dbReference type="Pfam" id="PF02311">
    <property type="entry name" value="AraC_binding"/>
    <property type="match status" value="1"/>
</dbReference>
<name>W4QLY9_9BACI</name>
<keyword evidence="1" id="KW-0805">Transcription regulation</keyword>
<protein>
    <submittedName>
        <fullName evidence="5">Two-component response regulator</fullName>
    </submittedName>
</protein>
<reference evidence="5" key="1">
    <citation type="journal article" date="2014" name="Genome Announc.">
        <title>Draft Genome Sequences of Three Alkaliphilic Bacillus Strains, Bacillus wakoensis JCM 9140T, Bacillus akibai JCM 9157T, and Bacillus hemicellulosilyticus JCM 9152T.</title>
        <authorList>
            <person name="Yuki M."/>
            <person name="Oshima K."/>
            <person name="Suda W."/>
            <person name="Oshida Y."/>
            <person name="Kitamura K."/>
            <person name="Iida T."/>
            <person name="Hattori M."/>
            <person name="Ohkuma M."/>
        </authorList>
    </citation>
    <scope>NUCLEOTIDE SEQUENCE [LARGE SCALE GENOMIC DNA]</scope>
    <source>
        <strain evidence="5">JCM 9152</strain>
    </source>
</reference>
<evidence type="ECO:0000313" key="6">
    <source>
        <dbReference type="Proteomes" id="UP000018895"/>
    </source>
</evidence>
<dbReference type="SUPFAM" id="SSF51215">
    <property type="entry name" value="Regulatory protein AraC"/>
    <property type="match status" value="1"/>
</dbReference>
<dbReference type="PANTHER" id="PTHR43280">
    <property type="entry name" value="ARAC-FAMILY TRANSCRIPTIONAL REGULATOR"/>
    <property type="match status" value="1"/>
</dbReference>
<dbReference type="Gene3D" id="1.10.10.60">
    <property type="entry name" value="Homeodomain-like"/>
    <property type="match status" value="2"/>
</dbReference>
<dbReference type="SMART" id="SM00342">
    <property type="entry name" value="HTH_ARAC"/>
    <property type="match status" value="1"/>
</dbReference>
<dbReference type="RefSeq" id="WP_035347527.1">
    <property type="nucleotide sequence ID" value="NZ_BAUU01000060.1"/>
</dbReference>
<keyword evidence="6" id="KW-1185">Reference proteome</keyword>
<dbReference type="GO" id="GO:0043565">
    <property type="term" value="F:sequence-specific DNA binding"/>
    <property type="evidence" value="ECO:0007669"/>
    <property type="project" value="InterPro"/>
</dbReference>
<evidence type="ECO:0000256" key="2">
    <source>
        <dbReference type="ARBA" id="ARBA00023125"/>
    </source>
</evidence>
<dbReference type="AlphaFoldDB" id="W4QLY9"/>
<dbReference type="Gene3D" id="2.60.120.10">
    <property type="entry name" value="Jelly Rolls"/>
    <property type="match status" value="1"/>
</dbReference>
<dbReference type="STRING" id="1236971.JCM9152_4497"/>
<keyword evidence="2" id="KW-0238">DNA-binding</keyword>
<evidence type="ECO:0000259" key="4">
    <source>
        <dbReference type="PROSITE" id="PS01124"/>
    </source>
</evidence>
<proteinExistence type="predicted"/>